<dbReference type="Proteomes" id="UP000826656">
    <property type="component" value="Unassembled WGS sequence"/>
</dbReference>
<dbReference type="SUPFAM" id="SSF53098">
    <property type="entry name" value="Ribonuclease H-like"/>
    <property type="match status" value="1"/>
</dbReference>
<dbReference type="PANTHER" id="PTHR47723">
    <property type="entry name" value="OS05G0353850 PROTEIN"/>
    <property type="match status" value="1"/>
</dbReference>
<keyword evidence="2" id="KW-1185">Reference proteome</keyword>
<dbReference type="Gene3D" id="3.30.420.10">
    <property type="entry name" value="Ribonuclease H-like superfamily/Ribonuclease H"/>
    <property type="match status" value="1"/>
</dbReference>
<evidence type="ECO:0000313" key="1">
    <source>
        <dbReference type="EMBL" id="KAH0761077.1"/>
    </source>
</evidence>
<proteinExistence type="predicted"/>
<evidence type="ECO:0008006" key="3">
    <source>
        <dbReference type="Google" id="ProtNLM"/>
    </source>
</evidence>
<evidence type="ECO:0000313" key="2">
    <source>
        <dbReference type="Proteomes" id="UP000826656"/>
    </source>
</evidence>
<comment type="caution">
    <text evidence="1">The sequence shown here is derived from an EMBL/GenBank/DDBJ whole genome shotgun (WGS) entry which is preliminary data.</text>
</comment>
<dbReference type="EMBL" id="JAIVGD010000013">
    <property type="protein sequence ID" value="KAH0761077.1"/>
    <property type="molecule type" value="Genomic_DNA"/>
</dbReference>
<dbReference type="PANTHER" id="PTHR47723:SF24">
    <property type="entry name" value="RNASE H TYPE-1 DOMAIN-CONTAINING PROTEIN"/>
    <property type="match status" value="1"/>
</dbReference>
<dbReference type="InterPro" id="IPR012337">
    <property type="entry name" value="RNaseH-like_sf"/>
</dbReference>
<organism evidence="1 2">
    <name type="scientific">Solanum tuberosum</name>
    <name type="common">Potato</name>
    <dbReference type="NCBI Taxonomy" id="4113"/>
    <lineage>
        <taxon>Eukaryota</taxon>
        <taxon>Viridiplantae</taxon>
        <taxon>Streptophyta</taxon>
        <taxon>Embryophyta</taxon>
        <taxon>Tracheophyta</taxon>
        <taxon>Spermatophyta</taxon>
        <taxon>Magnoliopsida</taxon>
        <taxon>eudicotyledons</taxon>
        <taxon>Gunneridae</taxon>
        <taxon>Pentapetalae</taxon>
        <taxon>asterids</taxon>
        <taxon>lamiids</taxon>
        <taxon>Solanales</taxon>
        <taxon>Solanaceae</taxon>
        <taxon>Solanoideae</taxon>
        <taxon>Solaneae</taxon>
        <taxon>Solanum</taxon>
    </lineage>
</organism>
<sequence length="63" mass="7167">MVALLQSYKPTLYYDVVNWKPPEMGWIKCNTDGASKGNPRQSSYGFCIRNHTGQLLYAEAQII</sequence>
<dbReference type="InterPro" id="IPR053151">
    <property type="entry name" value="RNase_H-like"/>
</dbReference>
<protein>
    <recommendedName>
        <fullName evidence="3">RNase H family protein</fullName>
    </recommendedName>
</protein>
<accession>A0ABQ7VCR3</accession>
<reference evidence="1 2" key="1">
    <citation type="journal article" date="2021" name="bioRxiv">
        <title>Chromosome-scale and haplotype-resolved genome assembly of a tetraploid potato cultivar.</title>
        <authorList>
            <person name="Sun H."/>
            <person name="Jiao W.-B."/>
            <person name="Krause K."/>
            <person name="Campoy J.A."/>
            <person name="Goel M."/>
            <person name="Folz-Donahue K."/>
            <person name="Kukat C."/>
            <person name="Huettel B."/>
            <person name="Schneeberger K."/>
        </authorList>
    </citation>
    <scope>NUCLEOTIDE SEQUENCE [LARGE SCALE GENOMIC DNA]</scope>
    <source>
        <strain evidence="1">SolTubOtavaFocal</strain>
        <tissue evidence="1">Leaves</tissue>
    </source>
</reference>
<gene>
    <name evidence="1" type="ORF">KY290_017150</name>
</gene>
<name>A0ABQ7VCR3_SOLTU</name>
<dbReference type="InterPro" id="IPR036397">
    <property type="entry name" value="RNaseH_sf"/>
</dbReference>